<dbReference type="EMBL" id="JABEQL010000027">
    <property type="protein sequence ID" value="MBB2180583.1"/>
    <property type="molecule type" value="Genomic_DNA"/>
</dbReference>
<keyword evidence="2" id="KW-1185">Reference proteome</keyword>
<name>A0A7W4P9L5_9PROT</name>
<organism evidence="1 2">
    <name type="scientific">Gluconacetobacter tumulicola</name>
    <dbReference type="NCBI Taxonomy" id="1017177"/>
    <lineage>
        <taxon>Bacteria</taxon>
        <taxon>Pseudomonadati</taxon>
        <taxon>Pseudomonadota</taxon>
        <taxon>Alphaproteobacteria</taxon>
        <taxon>Acetobacterales</taxon>
        <taxon>Acetobacteraceae</taxon>
        <taxon>Gluconacetobacter</taxon>
    </lineage>
</organism>
<accession>A0A7W4P9L5</accession>
<gene>
    <name evidence="1" type="ORF">HLH29_15705</name>
</gene>
<evidence type="ECO:0000313" key="2">
    <source>
        <dbReference type="Proteomes" id="UP000525623"/>
    </source>
</evidence>
<reference evidence="1 2" key="1">
    <citation type="submission" date="2020-04" db="EMBL/GenBank/DDBJ databases">
        <title>Description of novel Gluconacetobacter.</title>
        <authorList>
            <person name="Sombolestani A."/>
        </authorList>
    </citation>
    <scope>NUCLEOTIDE SEQUENCE [LARGE SCALE GENOMIC DNA]</scope>
    <source>
        <strain evidence="1 2">LMG 27725</strain>
    </source>
</reference>
<evidence type="ECO:0000313" key="1">
    <source>
        <dbReference type="EMBL" id="MBB2180583.1"/>
    </source>
</evidence>
<protein>
    <submittedName>
        <fullName evidence="1">Uncharacterized protein</fullName>
    </submittedName>
</protein>
<dbReference type="Proteomes" id="UP000525623">
    <property type="component" value="Unassembled WGS sequence"/>
</dbReference>
<dbReference type="AlphaFoldDB" id="A0A7W4P9L5"/>
<dbReference type="RefSeq" id="WP_182968317.1">
    <property type="nucleotide sequence ID" value="NZ_BAABGC010000064.1"/>
</dbReference>
<comment type="caution">
    <text evidence="1">The sequence shown here is derived from an EMBL/GenBank/DDBJ whole genome shotgun (WGS) entry which is preliminary data.</text>
</comment>
<proteinExistence type="predicted"/>
<sequence length="113" mass="13209">MTVRTVETVKEDGFTFIIHSQVIDHHIGQCDQPCKHLPVVGIAEKGGARIRRMGDDFFPFPMIRLHVEMDGAFSDKEEAVLQIFKEFVYKYNLIFRIENAYSDIYFIVNHFHC</sequence>